<evidence type="ECO:0000313" key="3">
    <source>
        <dbReference type="Proteomes" id="UP000000763"/>
    </source>
</evidence>
<dbReference type="Proteomes" id="UP000000763">
    <property type="component" value="Chromosome 11"/>
</dbReference>
<proteinExistence type="predicted"/>
<accession>C7J966</accession>
<evidence type="ECO:0000256" key="1">
    <source>
        <dbReference type="SAM" id="MobiDB-lite"/>
    </source>
</evidence>
<reference evidence="2 3" key="1">
    <citation type="journal article" date="2005" name="Nature">
        <title>The map-based sequence of the rice genome.</title>
        <authorList>
            <consortium name="International rice genome sequencing project (IRGSP)"/>
            <person name="Matsumoto T."/>
            <person name="Wu J."/>
            <person name="Kanamori H."/>
            <person name="Katayose Y."/>
            <person name="Fujisawa M."/>
            <person name="Namiki N."/>
            <person name="Mizuno H."/>
            <person name="Yamamoto K."/>
            <person name="Antonio B.A."/>
            <person name="Baba T."/>
            <person name="Sakata K."/>
            <person name="Nagamura Y."/>
            <person name="Aoki H."/>
            <person name="Arikawa K."/>
            <person name="Arita K."/>
            <person name="Bito T."/>
            <person name="Chiden Y."/>
            <person name="Fujitsuka N."/>
            <person name="Fukunaka R."/>
            <person name="Hamada M."/>
            <person name="Harada C."/>
            <person name="Hayashi A."/>
            <person name="Hijishita S."/>
            <person name="Honda M."/>
            <person name="Hosokawa S."/>
            <person name="Ichikawa Y."/>
            <person name="Idonuma A."/>
            <person name="Iijima M."/>
            <person name="Ikeda M."/>
            <person name="Ikeno M."/>
            <person name="Ito K."/>
            <person name="Ito S."/>
            <person name="Ito T."/>
            <person name="Ito Y."/>
            <person name="Ito Y."/>
            <person name="Iwabuchi A."/>
            <person name="Kamiya K."/>
            <person name="Karasawa W."/>
            <person name="Kurita K."/>
            <person name="Katagiri S."/>
            <person name="Kikuta A."/>
            <person name="Kobayashi H."/>
            <person name="Kobayashi N."/>
            <person name="Machita K."/>
            <person name="Maehara T."/>
            <person name="Masukawa M."/>
            <person name="Mizubayashi T."/>
            <person name="Mukai Y."/>
            <person name="Nagasaki H."/>
            <person name="Nagata Y."/>
            <person name="Naito S."/>
            <person name="Nakashima M."/>
            <person name="Nakama Y."/>
            <person name="Nakamichi Y."/>
            <person name="Nakamura M."/>
            <person name="Meguro A."/>
            <person name="Negishi M."/>
            <person name="Ohta I."/>
            <person name="Ohta T."/>
            <person name="Okamoto M."/>
            <person name="Ono N."/>
            <person name="Saji S."/>
            <person name="Sakaguchi M."/>
            <person name="Sakai K."/>
            <person name="Shibata M."/>
            <person name="Shimokawa T."/>
            <person name="Song J."/>
            <person name="Takazaki Y."/>
            <person name="Terasawa K."/>
            <person name="Tsugane M."/>
            <person name="Tsuji K."/>
            <person name="Ueda S."/>
            <person name="Waki K."/>
            <person name="Yamagata H."/>
            <person name="Yamamoto M."/>
            <person name="Yamamoto S."/>
            <person name="Yamane H."/>
            <person name="Yoshiki S."/>
            <person name="Yoshihara R."/>
            <person name="Yukawa K."/>
            <person name="Zhong H."/>
            <person name="Yano M."/>
            <person name="Yuan Q."/>
            <person name="Ouyang S."/>
            <person name="Liu J."/>
            <person name="Jones K.M."/>
            <person name="Gansberger K."/>
            <person name="Moffat K."/>
            <person name="Hill J."/>
            <person name="Bera J."/>
            <person name="Fadrosh D."/>
            <person name="Jin S."/>
            <person name="Johri S."/>
            <person name="Kim M."/>
            <person name="Overton L."/>
            <person name="Reardon M."/>
            <person name="Tsitrin T."/>
            <person name="Vuong H."/>
            <person name="Weaver B."/>
            <person name="Ciecko A."/>
            <person name="Tallon L."/>
            <person name="Jackson J."/>
            <person name="Pai G."/>
            <person name="Aken S.V."/>
            <person name="Utterback T."/>
            <person name="Reidmuller S."/>
            <person name="Feldblyum T."/>
            <person name="Hsiao J."/>
            <person name="Zismann V."/>
            <person name="Iobst S."/>
            <person name="de Vazeille A.R."/>
            <person name="Buell C.R."/>
            <person name="Ying K."/>
            <person name="Li Y."/>
            <person name="Lu T."/>
            <person name="Huang Y."/>
            <person name="Zhao Q."/>
            <person name="Feng Q."/>
            <person name="Zhang L."/>
            <person name="Zhu J."/>
            <person name="Weng Q."/>
            <person name="Mu J."/>
            <person name="Lu Y."/>
            <person name="Fan D."/>
            <person name="Liu Y."/>
            <person name="Guan J."/>
            <person name="Zhang Y."/>
            <person name="Yu S."/>
            <person name="Liu X."/>
            <person name="Zhang Y."/>
            <person name="Hong G."/>
            <person name="Han B."/>
            <person name="Choisne N."/>
            <person name="Demange N."/>
            <person name="Orjeda G."/>
            <person name="Samain S."/>
            <person name="Cattolico L."/>
            <person name="Pelletier E."/>
            <person name="Couloux A."/>
            <person name="Segurens B."/>
            <person name="Wincker P."/>
            <person name="D'Hont A."/>
            <person name="Scarpelli C."/>
            <person name="Weissenbach J."/>
            <person name="Salanoubat M."/>
            <person name="Quetier F."/>
            <person name="Yu Y."/>
            <person name="Kim H.R."/>
            <person name="Rambo T."/>
            <person name="Currie J."/>
            <person name="Collura K."/>
            <person name="Luo M."/>
            <person name="Yang T."/>
            <person name="Ammiraju J.S.S."/>
            <person name="Engler F."/>
            <person name="Soderlund C."/>
            <person name="Wing R.A."/>
            <person name="Palmer L.E."/>
            <person name="de la Bastide M."/>
            <person name="Spiegel L."/>
            <person name="Nascimento L."/>
            <person name="Zutavern T."/>
            <person name="O'Shaughnessy A."/>
            <person name="Dike S."/>
            <person name="Dedhia N."/>
            <person name="Preston R."/>
            <person name="Balija V."/>
            <person name="McCombie W.R."/>
            <person name="Chow T."/>
            <person name="Chen H."/>
            <person name="Chung M."/>
            <person name="Chen C."/>
            <person name="Shaw J."/>
            <person name="Wu H."/>
            <person name="Hsiao K."/>
            <person name="Chao Y."/>
            <person name="Chu M."/>
            <person name="Cheng C."/>
            <person name="Hour A."/>
            <person name="Lee P."/>
            <person name="Lin S."/>
            <person name="Lin Y."/>
            <person name="Liou J."/>
            <person name="Liu S."/>
            <person name="Hsing Y."/>
            <person name="Raghuvanshi S."/>
            <person name="Mohanty A."/>
            <person name="Bharti A.K."/>
            <person name="Gaur A."/>
            <person name="Gupta V."/>
            <person name="Kumar D."/>
            <person name="Ravi V."/>
            <person name="Vij S."/>
            <person name="Kapur A."/>
            <person name="Khurana P."/>
            <person name="Khurana P."/>
            <person name="Khurana J.P."/>
            <person name="Tyagi A.K."/>
            <person name="Gaikwad K."/>
            <person name="Singh A."/>
            <person name="Dalal V."/>
            <person name="Srivastava S."/>
            <person name="Dixit A."/>
            <person name="Pal A.K."/>
            <person name="Ghazi I.A."/>
            <person name="Yadav M."/>
            <person name="Pandit A."/>
            <person name="Bhargava A."/>
            <person name="Sureshbabu K."/>
            <person name="Batra K."/>
            <person name="Sharma T.R."/>
            <person name="Mohapatra T."/>
            <person name="Singh N.K."/>
            <person name="Messing J."/>
            <person name="Nelson A.B."/>
            <person name="Fuks G."/>
            <person name="Kavchok S."/>
            <person name="Keizer G."/>
            <person name="Linton E."/>
            <person name="Llaca V."/>
            <person name="Song R."/>
            <person name="Tanyolac B."/>
            <person name="Young S."/>
            <person name="Ho-Il K."/>
            <person name="Hahn J.H."/>
            <person name="Sangsakoo G."/>
            <person name="Vanavichit A."/>
            <person name="de Mattos Luiz.A.T."/>
            <person name="Zimmer P.D."/>
            <person name="Malone G."/>
            <person name="Dellagostin O."/>
            <person name="de Oliveira A.C."/>
            <person name="Bevan M."/>
            <person name="Bancroft I."/>
            <person name="Minx P."/>
            <person name="Cordum H."/>
            <person name="Wilson R."/>
            <person name="Cheng Z."/>
            <person name="Jin W."/>
            <person name="Jiang J."/>
            <person name="Leong S.A."/>
            <person name="Iwama H."/>
            <person name="Gojobori T."/>
            <person name="Itoh T."/>
            <person name="Niimura Y."/>
            <person name="Fujii Y."/>
            <person name="Habara T."/>
            <person name="Sakai H."/>
            <person name="Sato Y."/>
            <person name="Wilson G."/>
            <person name="Kumar K."/>
            <person name="McCouch S."/>
            <person name="Juretic N."/>
            <person name="Hoen D."/>
            <person name="Wright S."/>
            <person name="Bruskiewich R."/>
            <person name="Bureau T."/>
            <person name="Miyao A."/>
            <person name="Hirochika H."/>
            <person name="Nishikawa T."/>
            <person name="Kadowaki K."/>
            <person name="Sugiura M."/>
            <person name="Burr B."/>
            <person name="Sasaki T."/>
        </authorList>
    </citation>
    <scope>NUCLEOTIDE SEQUENCE [LARGE SCALE GENOMIC DNA]</scope>
    <source>
        <strain evidence="3">cv. Nipponbare</strain>
    </source>
</reference>
<feature type="compositionally biased region" description="Low complexity" evidence="1">
    <location>
        <begin position="31"/>
        <end position="72"/>
    </location>
</feature>
<gene>
    <name evidence="2" type="ordered locus">Os11g0617800</name>
</gene>
<reference evidence="3" key="2">
    <citation type="journal article" date="2008" name="Nucleic Acids Res.">
        <title>The rice annotation project database (RAP-DB): 2008 update.</title>
        <authorList>
            <consortium name="The rice annotation project (RAP)"/>
        </authorList>
    </citation>
    <scope>GENOME REANNOTATION</scope>
    <source>
        <strain evidence="3">cv. Nipponbare</strain>
    </source>
</reference>
<feature type="region of interest" description="Disordered" evidence="1">
    <location>
        <begin position="1"/>
        <end position="131"/>
    </location>
</feature>
<dbReference type="EMBL" id="AP008217">
    <property type="protein sequence ID" value="BAH95381.1"/>
    <property type="molecule type" value="Genomic_DNA"/>
</dbReference>
<dbReference type="KEGG" id="dosa:Os11g0617800"/>
<evidence type="ECO:0000313" key="2">
    <source>
        <dbReference type="EMBL" id="BAH95381.1"/>
    </source>
</evidence>
<feature type="compositionally biased region" description="Acidic residues" evidence="1">
    <location>
        <begin position="102"/>
        <end position="114"/>
    </location>
</feature>
<sequence length="131" mass="13536">PAGGGDGGEAEGEEGSRSSSGHHSRRTCPCSGQRGSPRRGFFSGGHLPSGAALARSADGAEAARRGAAQLGRITDDRRGCHSGAANQSEPEGVTDPSKDQEPQDFEQEVGDEASENPYAYYQEGDEDDGAQ</sequence>
<dbReference type="AlphaFoldDB" id="C7J966"/>
<protein>
    <submittedName>
        <fullName evidence="2">Os11g0617800 protein</fullName>
    </submittedName>
</protein>
<organism evidence="2 3">
    <name type="scientific">Oryza sativa subsp. japonica</name>
    <name type="common">Rice</name>
    <dbReference type="NCBI Taxonomy" id="39947"/>
    <lineage>
        <taxon>Eukaryota</taxon>
        <taxon>Viridiplantae</taxon>
        <taxon>Streptophyta</taxon>
        <taxon>Embryophyta</taxon>
        <taxon>Tracheophyta</taxon>
        <taxon>Spermatophyta</taxon>
        <taxon>Magnoliopsida</taxon>
        <taxon>Liliopsida</taxon>
        <taxon>Poales</taxon>
        <taxon>Poaceae</taxon>
        <taxon>BOP clade</taxon>
        <taxon>Oryzoideae</taxon>
        <taxon>Oryzeae</taxon>
        <taxon>Oryzinae</taxon>
        <taxon>Oryza</taxon>
        <taxon>Oryza sativa</taxon>
    </lineage>
</organism>
<feature type="non-terminal residue" evidence="2">
    <location>
        <position position="1"/>
    </location>
</feature>
<name>C7J966_ORYSJ</name>